<protein>
    <submittedName>
        <fullName evidence="3">Fanconi anemia group A protein</fullName>
    </submittedName>
</protein>
<evidence type="ECO:0000313" key="3">
    <source>
        <dbReference type="EMBL" id="ODM91106.1"/>
    </source>
</evidence>
<feature type="domain" description="Fanconi anaemia group A protein N-terminal" evidence="1">
    <location>
        <begin position="139"/>
        <end position="444"/>
    </location>
</feature>
<reference evidence="3 4" key="1">
    <citation type="journal article" date="2016" name="Genome Biol. Evol.">
        <title>Gene Family Evolution Reflects Adaptation to Soil Environmental Stressors in the Genome of the Collembolan Orchesella cincta.</title>
        <authorList>
            <person name="Faddeeva-Vakhrusheva A."/>
            <person name="Derks M.F."/>
            <person name="Anvar S.Y."/>
            <person name="Agamennone V."/>
            <person name="Suring W."/>
            <person name="Smit S."/>
            <person name="van Straalen N.M."/>
            <person name="Roelofs D."/>
        </authorList>
    </citation>
    <scope>NUCLEOTIDE SEQUENCE [LARGE SCALE GENOMIC DNA]</scope>
    <source>
        <tissue evidence="3">Mixed pool</tissue>
    </source>
</reference>
<proteinExistence type="predicted"/>
<sequence>MEGNCNLWCRMESERAKIPNIVRDEYIPIFIVKCLHEKLEPGDAGGVVLKKFGAFNHTTEESMWTDDTFLEDNVDFEGMFLLSKENLNYVGRVLRFAKEAYECFHLDKKHFGRYFTDEYEHPCLELLYLMDALYNLLPVTGYLMWMKQLSQKKYFKEQFLSFVFSPTAFRFEDRQRSTRILEHFLECIILNHYCNPDNKPELKSSKLLCGDILKEMAVKLSQEESYQANPTNYSIVLAIFKDVDIPNSVRTRYFSDNLTIILNMGEKTISARKRSLTISRKMIRSTLSSVNVMEIVSTILQTADFNWEILLFLITVWIKEKEKNATTLLKDAIKSLIRDGLLKRNENDVTTGFILARHCSLVASTFFSRYEKWFTNMFESGMYSPANDAETFTFLTEMLTSWLPNEPSCFLHVHATFWPFVPKGCRETWNDYISLAKVRISEYKEVEEAMQFEPNLNDPIQYEVEMAIKAFEKNGKIPQSILKLWIVRKKYYLESLLPVLLRKPSGHSGVPLSDSKRRFIELLRREGKIPDAMYTEYKAAIRSS</sequence>
<keyword evidence="4" id="KW-1185">Reference proteome</keyword>
<dbReference type="OMA" id="CRNEEST"/>
<dbReference type="GO" id="GO:0036297">
    <property type="term" value="P:interstrand cross-link repair"/>
    <property type="evidence" value="ECO:0007669"/>
    <property type="project" value="InterPro"/>
</dbReference>
<dbReference type="InterPro" id="IPR003516">
    <property type="entry name" value="FANCA"/>
</dbReference>
<name>A0A1D2MDL4_ORCCI</name>
<dbReference type="GO" id="GO:0043240">
    <property type="term" value="C:Fanconi anaemia nuclear complex"/>
    <property type="evidence" value="ECO:0007669"/>
    <property type="project" value="InterPro"/>
</dbReference>
<evidence type="ECO:0000259" key="2">
    <source>
        <dbReference type="Pfam" id="PF24781"/>
    </source>
</evidence>
<dbReference type="PANTHER" id="PTHR12047">
    <property type="entry name" value="FANCONI ANEMIA GROUP A PROTEIN"/>
    <property type="match status" value="1"/>
</dbReference>
<dbReference type="Pfam" id="PF15865">
    <property type="entry name" value="Fanconi_A_N"/>
    <property type="match status" value="1"/>
</dbReference>
<evidence type="ECO:0000313" key="4">
    <source>
        <dbReference type="Proteomes" id="UP000094527"/>
    </source>
</evidence>
<feature type="domain" description="Fanconi anaemia group A protein helical" evidence="2">
    <location>
        <begin position="463"/>
        <end position="540"/>
    </location>
</feature>
<dbReference type="AlphaFoldDB" id="A0A1D2MDL4"/>
<dbReference type="InterPro" id="IPR055386">
    <property type="entry name" value="FANCA_helical"/>
</dbReference>
<accession>A0A1D2MDL4</accession>
<organism evidence="3 4">
    <name type="scientific">Orchesella cincta</name>
    <name type="common">Springtail</name>
    <name type="synonym">Podura cincta</name>
    <dbReference type="NCBI Taxonomy" id="48709"/>
    <lineage>
        <taxon>Eukaryota</taxon>
        <taxon>Metazoa</taxon>
        <taxon>Ecdysozoa</taxon>
        <taxon>Arthropoda</taxon>
        <taxon>Hexapoda</taxon>
        <taxon>Collembola</taxon>
        <taxon>Entomobryomorpha</taxon>
        <taxon>Entomobryoidea</taxon>
        <taxon>Orchesellidae</taxon>
        <taxon>Orchesellinae</taxon>
        <taxon>Orchesella</taxon>
    </lineage>
</organism>
<evidence type="ECO:0000259" key="1">
    <source>
        <dbReference type="Pfam" id="PF15865"/>
    </source>
</evidence>
<dbReference type="InterPro" id="IPR031729">
    <property type="entry name" value="Fanconi_A_N"/>
</dbReference>
<dbReference type="OrthoDB" id="2287188at2759"/>
<dbReference type="STRING" id="48709.A0A1D2MDL4"/>
<dbReference type="PANTHER" id="PTHR12047:SF2">
    <property type="entry name" value="FANCONI ANEMIA GROUP A PROTEIN"/>
    <property type="match status" value="1"/>
</dbReference>
<gene>
    <name evidence="3" type="ORF">Ocin01_15573</name>
</gene>
<dbReference type="Proteomes" id="UP000094527">
    <property type="component" value="Unassembled WGS sequence"/>
</dbReference>
<dbReference type="EMBL" id="LJIJ01001669">
    <property type="protein sequence ID" value="ODM91106.1"/>
    <property type="molecule type" value="Genomic_DNA"/>
</dbReference>
<comment type="caution">
    <text evidence="3">The sequence shown here is derived from an EMBL/GenBank/DDBJ whole genome shotgun (WGS) entry which is preliminary data.</text>
</comment>
<dbReference type="Pfam" id="PF24781">
    <property type="entry name" value="FANCA_helical"/>
    <property type="match status" value="1"/>
</dbReference>